<sequence>MTKIGTNMTYHQFQQLKIDKVVFGVGAFETHGSHMPFGTDALISNILSEKLAQRVEGMMVLPPINYGLSEHYNDLPFTISLKPETIINVIKEVLQEIIRNGITKILIINGHDGNIAPIELAARAVKVEHPHVTIASFNDWWVAAGKMVPENFFEKWNGLGHAGECETSMGLALFEDYIQMEYAKGNIPDLPEHVEIKWRFEELTPTGASGDPSVATLEKGKKLEEVVLQVLEDFVRKMDESNWAYALKV</sequence>
<accession>A0ABU4G7Y8</accession>
<organism evidence="6 7">
    <name type="scientific">Sporosarcina saromensis</name>
    <dbReference type="NCBI Taxonomy" id="359365"/>
    <lineage>
        <taxon>Bacteria</taxon>
        <taxon>Bacillati</taxon>
        <taxon>Bacillota</taxon>
        <taxon>Bacilli</taxon>
        <taxon>Bacillales</taxon>
        <taxon>Caryophanaceae</taxon>
        <taxon>Sporosarcina</taxon>
    </lineage>
</organism>
<dbReference type="InterPro" id="IPR024087">
    <property type="entry name" value="Creatininase-like_sf"/>
</dbReference>
<dbReference type="Proteomes" id="UP001282284">
    <property type="component" value="Unassembled WGS sequence"/>
</dbReference>
<gene>
    <name evidence="6" type="ORF">QT711_07855</name>
</gene>
<dbReference type="PANTHER" id="PTHR35005">
    <property type="entry name" value="3-DEHYDRO-SCYLLO-INOSOSE HYDROLASE"/>
    <property type="match status" value="1"/>
</dbReference>
<protein>
    <submittedName>
        <fullName evidence="6">Creatininase family protein</fullName>
    </submittedName>
</protein>
<dbReference type="InterPro" id="IPR003785">
    <property type="entry name" value="Creatininase/forma_Hydrolase"/>
</dbReference>
<dbReference type="SUPFAM" id="SSF102215">
    <property type="entry name" value="Creatininase"/>
    <property type="match status" value="1"/>
</dbReference>
<proteinExistence type="inferred from homology"/>
<evidence type="ECO:0000256" key="5">
    <source>
        <dbReference type="ARBA" id="ARBA00024029"/>
    </source>
</evidence>
<keyword evidence="2" id="KW-0479">Metal-binding</keyword>
<evidence type="ECO:0000256" key="2">
    <source>
        <dbReference type="ARBA" id="ARBA00022723"/>
    </source>
</evidence>
<comment type="similarity">
    <text evidence="5">Belongs to the creatininase superfamily.</text>
</comment>
<evidence type="ECO:0000256" key="1">
    <source>
        <dbReference type="ARBA" id="ARBA00001947"/>
    </source>
</evidence>
<dbReference type="Pfam" id="PF02633">
    <property type="entry name" value="Creatininase"/>
    <property type="match status" value="1"/>
</dbReference>
<dbReference type="EMBL" id="JAUBDI010000005">
    <property type="protein sequence ID" value="MDW0113097.1"/>
    <property type="molecule type" value="Genomic_DNA"/>
</dbReference>
<evidence type="ECO:0000313" key="7">
    <source>
        <dbReference type="Proteomes" id="UP001282284"/>
    </source>
</evidence>
<reference evidence="6 7" key="1">
    <citation type="submission" date="2023-06" db="EMBL/GenBank/DDBJ databases">
        <title>Sporosarcina sp. nov., isolated from Korean traditional fermented seafood 'Jeotgal'.</title>
        <authorList>
            <person name="Yang A.I."/>
            <person name="Shin N.-R."/>
        </authorList>
    </citation>
    <scope>NUCLEOTIDE SEQUENCE [LARGE SCALE GENOMIC DNA]</scope>
    <source>
        <strain evidence="6 7">KCTC13119</strain>
    </source>
</reference>
<keyword evidence="7" id="KW-1185">Reference proteome</keyword>
<name>A0ABU4G7Y8_9BACL</name>
<dbReference type="PANTHER" id="PTHR35005:SF1">
    <property type="entry name" value="2-AMINO-5-FORMYLAMINO-6-RIBOSYLAMINOPYRIMIDIN-4(3H)-ONE 5'-MONOPHOSPHATE DEFORMYLASE"/>
    <property type="match status" value="1"/>
</dbReference>
<comment type="cofactor">
    <cofactor evidence="1">
        <name>Zn(2+)</name>
        <dbReference type="ChEBI" id="CHEBI:29105"/>
    </cofactor>
</comment>
<dbReference type="RefSeq" id="WP_317943224.1">
    <property type="nucleotide sequence ID" value="NZ_JAUBDI010000005.1"/>
</dbReference>
<evidence type="ECO:0000313" key="6">
    <source>
        <dbReference type="EMBL" id="MDW0113097.1"/>
    </source>
</evidence>
<keyword evidence="3" id="KW-0378">Hydrolase</keyword>
<evidence type="ECO:0000256" key="4">
    <source>
        <dbReference type="ARBA" id="ARBA00022833"/>
    </source>
</evidence>
<dbReference type="Gene3D" id="3.40.50.10310">
    <property type="entry name" value="Creatininase"/>
    <property type="match status" value="1"/>
</dbReference>
<evidence type="ECO:0000256" key="3">
    <source>
        <dbReference type="ARBA" id="ARBA00022801"/>
    </source>
</evidence>
<keyword evidence="4" id="KW-0862">Zinc</keyword>
<comment type="caution">
    <text evidence="6">The sequence shown here is derived from an EMBL/GenBank/DDBJ whole genome shotgun (WGS) entry which is preliminary data.</text>
</comment>